<dbReference type="HOGENOM" id="CLU_020352_0_0_5"/>
<feature type="binding site" evidence="9">
    <location>
        <position position="140"/>
    </location>
    <ligand>
        <name>substrate</name>
    </ligand>
</feature>
<dbReference type="EC" id="2.7.2.1" evidence="9"/>
<dbReference type="PROSITE" id="PS01075">
    <property type="entry name" value="ACETATE_KINASE_1"/>
    <property type="match status" value="1"/>
</dbReference>
<evidence type="ECO:0000256" key="6">
    <source>
        <dbReference type="ARBA" id="ARBA00022777"/>
    </source>
</evidence>
<comment type="subunit">
    <text evidence="9">Homodimer.</text>
</comment>
<keyword evidence="4 9" id="KW-0479">Metal-binding</keyword>
<dbReference type="GO" id="GO:0006083">
    <property type="term" value="P:acetate metabolic process"/>
    <property type="evidence" value="ECO:0007669"/>
    <property type="project" value="TreeGrafter"/>
</dbReference>
<evidence type="ECO:0000256" key="3">
    <source>
        <dbReference type="ARBA" id="ARBA00022679"/>
    </source>
</evidence>
<comment type="similarity">
    <text evidence="1 9 10">Belongs to the acetokinase family.</text>
</comment>
<evidence type="ECO:0000256" key="4">
    <source>
        <dbReference type="ARBA" id="ARBA00022723"/>
    </source>
</evidence>
<dbReference type="KEGG" id="rva:Rvan_2914"/>
<dbReference type="GO" id="GO:0000287">
    <property type="term" value="F:magnesium ion binding"/>
    <property type="evidence" value="ECO:0007669"/>
    <property type="project" value="UniProtKB-UniRule"/>
</dbReference>
<evidence type="ECO:0000256" key="1">
    <source>
        <dbReference type="ARBA" id="ARBA00008748"/>
    </source>
</evidence>
<accession>E3HZ73</accession>
<feature type="site" description="Transition state stabilizer" evidence="9">
    <location>
        <position position="288"/>
    </location>
</feature>
<dbReference type="Pfam" id="PF00871">
    <property type="entry name" value="Acetate_kinase"/>
    <property type="match status" value="1"/>
</dbReference>
<dbReference type="AlphaFoldDB" id="E3HZ73"/>
<keyword evidence="8 9" id="KW-0460">Magnesium</keyword>
<evidence type="ECO:0000256" key="11">
    <source>
        <dbReference type="SAM" id="MobiDB-lite"/>
    </source>
</evidence>
<feature type="binding site" evidence="9">
    <location>
        <begin position="330"/>
        <end position="332"/>
    </location>
    <ligand>
        <name>ATP</name>
        <dbReference type="ChEBI" id="CHEBI:30616"/>
    </ligand>
</feature>
<dbReference type="GO" id="GO:0005829">
    <property type="term" value="C:cytosol"/>
    <property type="evidence" value="ECO:0007669"/>
    <property type="project" value="TreeGrafter"/>
</dbReference>
<reference evidence="13" key="1">
    <citation type="journal article" date="2011" name="J. Bacteriol.">
        <title>Genome sequences of eight morphologically diverse alphaproteobacteria.</title>
        <authorList>
            <consortium name="US DOE Joint Genome Institute"/>
            <person name="Brown P.J."/>
            <person name="Kysela D.T."/>
            <person name="Buechlein A."/>
            <person name="Hemmerich C."/>
            <person name="Brun Y.V."/>
        </authorList>
    </citation>
    <scope>NUCLEOTIDE SEQUENCE [LARGE SCALE GENOMIC DNA]</scope>
    <source>
        <strain evidence="13">ATCC 17100 / ATH 3.1.1 / DSM 162 / LMG 4299</strain>
    </source>
</reference>
<keyword evidence="3 9" id="KW-0808">Transferase</keyword>
<evidence type="ECO:0000256" key="10">
    <source>
        <dbReference type="RuleBase" id="RU003835"/>
    </source>
</evidence>
<feature type="binding site" evidence="9">
    <location>
        <position position="426"/>
    </location>
    <ligand>
        <name>Mg(2+)</name>
        <dbReference type="ChEBI" id="CHEBI:18420"/>
    </ligand>
</feature>
<dbReference type="PRINTS" id="PR00471">
    <property type="entry name" value="ACETATEKNASE"/>
</dbReference>
<protein>
    <recommendedName>
        <fullName evidence="9">Acetate kinase</fullName>
        <ecNumber evidence="9">2.7.2.1</ecNumber>
    </recommendedName>
    <alternativeName>
        <fullName evidence="9">Acetokinase</fullName>
    </alternativeName>
</protein>
<dbReference type="EMBL" id="CP002292">
    <property type="protein sequence ID" value="ADP72120.1"/>
    <property type="molecule type" value="Genomic_DNA"/>
</dbReference>
<gene>
    <name evidence="9" type="primary">ackA</name>
    <name evidence="12" type="ordered locus">Rvan_2914</name>
</gene>
<keyword evidence="5 9" id="KW-0547">Nucleotide-binding</keyword>
<evidence type="ECO:0000256" key="2">
    <source>
        <dbReference type="ARBA" id="ARBA00022490"/>
    </source>
</evidence>
<feature type="binding site" evidence="9">
    <location>
        <begin position="255"/>
        <end position="259"/>
    </location>
    <ligand>
        <name>ATP</name>
        <dbReference type="ChEBI" id="CHEBI:30616"/>
    </ligand>
</feature>
<feature type="binding site" evidence="9">
    <location>
        <position position="62"/>
    </location>
    <ligand>
        <name>ATP</name>
        <dbReference type="ChEBI" id="CHEBI:30616"/>
    </ligand>
</feature>
<comment type="subcellular location">
    <subcellularLocation>
        <location evidence="9">Cytoplasm</location>
    </subcellularLocation>
</comment>
<name>E3HZ73_RHOVT</name>
<dbReference type="GO" id="GO:0005524">
    <property type="term" value="F:ATP binding"/>
    <property type="evidence" value="ECO:0007669"/>
    <property type="project" value="UniProtKB-KW"/>
</dbReference>
<feature type="site" description="Transition state stabilizer" evidence="9">
    <location>
        <position position="228"/>
    </location>
</feature>
<evidence type="ECO:0000256" key="7">
    <source>
        <dbReference type="ARBA" id="ARBA00022840"/>
    </source>
</evidence>
<sequence>MRAVWQTLRPVRHSRRKPDGRTTDFRLHTCPVRFVQRTRATCGTTPMKNAMLTLNAGSSSLKFALFDVQGGGIDEAFRGQVEGLHGEAAEFSVKAAPGSGMPSFAPRPTVSASHVAALHEVLDFVHQFGGGRKIVGVGHRIVHGGTQFTKPIRVYEDELLEMRTLIPLAPLHQTHNIRCILAARKVFPEAVQVACFDTAFHRTHNWENDTFGLPPEYYDSGVRRYGFHGLSYEHLVDELRGFAPDIAEGRVIMAHLGNGASMCAMKDGRSISSTMSFTPLDGLAMGTRCGQIDAGVVLHLLTDRRMSVDAVSQLLHRGSGLKGMSGFSHDVRDLEKADTPGSRAALTYFVHRARYEIGALTALLGGLDALVFSGGIGEHAADLRERICAGFEWLGLSLDAERNARTDRLLSADASRVKVFVVAANEEKTIAQHTLSFLPALQESRYSAP</sequence>
<comment type="pathway">
    <text evidence="9">Metabolic intermediate biosynthesis; acetyl-CoA biosynthesis; acetyl-CoA from acetate: step 1/2.</text>
</comment>
<proteinExistence type="inferred from homology"/>
<keyword evidence="13" id="KW-1185">Reference proteome</keyword>
<dbReference type="PANTHER" id="PTHR21060:SF21">
    <property type="entry name" value="ACETATE KINASE"/>
    <property type="match status" value="1"/>
</dbReference>
<dbReference type="GO" id="GO:0006085">
    <property type="term" value="P:acetyl-CoA biosynthetic process"/>
    <property type="evidence" value="ECO:0007669"/>
    <property type="project" value="UniProtKB-UniRule"/>
</dbReference>
<feature type="active site" description="Proton donor/acceptor" evidence="9">
    <location>
        <position position="197"/>
    </location>
</feature>
<dbReference type="STRING" id="648757.Rvan_2914"/>
<evidence type="ECO:0000256" key="9">
    <source>
        <dbReference type="HAMAP-Rule" id="MF_00020"/>
    </source>
</evidence>
<dbReference type="InterPro" id="IPR000890">
    <property type="entry name" value="Aliphatic_acid_kin_short-chain"/>
</dbReference>
<feature type="binding site" evidence="9">
    <location>
        <begin position="375"/>
        <end position="379"/>
    </location>
    <ligand>
        <name>ATP</name>
        <dbReference type="ChEBI" id="CHEBI:30616"/>
    </ligand>
</feature>
<keyword evidence="2 9" id="KW-0963">Cytoplasm</keyword>
<dbReference type="NCBIfam" id="TIGR00016">
    <property type="entry name" value="ackA"/>
    <property type="match status" value="1"/>
</dbReference>
<comment type="cofactor">
    <cofactor evidence="9">
        <name>Mg(2+)</name>
        <dbReference type="ChEBI" id="CHEBI:18420"/>
    </cofactor>
    <cofactor evidence="9">
        <name>Mn(2+)</name>
        <dbReference type="ChEBI" id="CHEBI:29035"/>
    </cofactor>
    <text evidence="9">Mg(2+). Can also accept Mn(2+).</text>
</comment>
<dbReference type="InterPro" id="IPR043129">
    <property type="entry name" value="ATPase_NBD"/>
</dbReference>
<dbReference type="Proteomes" id="UP000001399">
    <property type="component" value="Chromosome"/>
</dbReference>
<dbReference type="eggNOG" id="COG0282">
    <property type="taxonomic scope" value="Bacteria"/>
</dbReference>
<comment type="catalytic activity">
    <reaction evidence="9">
        <text>acetate + ATP = acetyl phosphate + ADP</text>
        <dbReference type="Rhea" id="RHEA:11352"/>
        <dbReference type="ChEBI" id="CHEBI:22191"/>
        <dbReference type="ChEBI" id="CHEBI:30089"/>
        <dbReference type="ChEBI" id="CHEBI:30616"/>
        <dbReference type="ChEBI" id="CHEBI:456216"/>
        <dbReference type="EC" id="2.7.2.1"/>
    </reaction>
</comment>
<organism evidence="12 13">
    <name type="scientific">Rhodomicrobium vannielii (strain ATCC 17100 / DSM 162 / LMG 4299 / NCIMB 10020 / ATH 3.1.1)</name>
    <dbReference type="NCBI Taxonomy" id="648757"/>
    <lineage>
        <taxon>Bacteria</taxon>
        <taxon>Pseudomonadati</taxon>
        <taxon>Pseudomonadota</taxon>
        <taxon>Alphaproteobacteria</taxon>
        <taxon>Hyphomicrobiales</taxon>
        <taxon>Hyphomicrobiaceae</taxon>
        <taxon>Rhodomicrobium</taxon>
    </lineage>
</organism>
<evidence type="ECO:0000256" key="5">
    <source>
        <dbReference type="ARBA" id="ARBA00022741"/>
    </source>
</evidence>
<dbReference type="PANTHER" id="PTHR21060">
    <property type="entry name" value="ACETATE KINASE"/>
    <property type="match status" value="1"/>
</dbReference>
<dbReference type="HAMAP" id="MF_00020">
    <property type="entry name" value="Acetate_kinase"/>
    <property type="match status" value="1"/>
</dbReference>
<dbReference type="GO" id="GO:0008776">
    <property type="term" value="F:acetate kinase activity"/>
    <property type="evidence" value="ECO:0007669"/>
    <property type="project" value="UniProtKB-UniRule"/>
</dbReference>
<evidence type="ECO:0000313" key="13">
    <source>
        <dbReference type="Proteomes" id="UP000001399"/>
    </source>
</evidence>
<dbReference type="Gene3D" id="3.30.420.40">
    <property type="match status" value="2"/>
</dbReference>
<dbReference type="SUPFAM" id="SSF53067">
    <property type="entry name" value="Actin-like ATPase domain"/>
    <property type="match status" value="2"/>
</dbReference>
<dbReference type="InterPro" id="IPR004372">
    <property type="entry name" value="Ac/propionate_kinase"/>
</dbReference>
<feature type="binding site" evidence="9">
    <location>
        <position position="55"/>
    </location>
    <ligand>
        <name>Mg(2+)</name>
        <dbReference type="ChEBI" id="CHEBI:18420"/>
    </ligand>
</feature>
<dbReference type="InterPro" id="IPR023865">
    <property type="entry name" value="Aliphatic_acid_kinase_CS"/>
</dbReference>
<comment type="function">
    <text evidence="9">Catalyzes the formation of acetyl phosphate from acetate and ATP. Can also catalyze the reverse reaction.</text>
</comment>
<keyword evidence="7 9" id="KW-0067">ATP-binding</keyword>
<dbReference type="UniPathway" id="UPA00340">
    <property type="reaction ID" value="UER00458"/>
</dbReference>
<evidence type="ECO:0000256" key="8">
    <source>
        <dbReference type="ARBA" id="ARBA00022842"/>
    </source>
</evidence>
<evidence type="ECO:0000313" key="12">
    <source>
        <dbReference type="EMBL" id="ADP72120.1"/>
    </source>
</evidence>
<feature type="region of interest" description="Disordered" evidence="11">
    <location>
        <begin position="1"/>
        <end position="22"/>
    </location>
</feature>
<dbReference type="PROSITE" id="PS01076">
    <property type="entry name" value="ACETATE_KINASE_2"/>
    <property type="match status" value="1"/>
</dbReference>
<keyword evidence="6 9" id="KW-0418">Kinase</keyword>